<feature type="domain" description="Metallo-beta-lactamase" evidence="3">
    <location>
        <begin position="51"/>
        <end position="253"/>
    </location>
</feature>
<dbReference type="SMART" id="SM00849">
    <property type="entry name" value="Lactamase_B"/>
    <property type="match status" value="1"/>
</dbReference>
<dbReference type="SUPFAM" id="SSF56281">
    <property type="entry name" value="Metallo-hydrolase/oxidoreductase"/>
    <property type="match status" value="1"/>
</dbReference>
<reference evidence="4" key="1">
    <citation type="submission" date="2020-06" db="EMBL/GenBank/DDBJ databases">
        <title>Legume-microbial interactions unlock mineral nutrients during tropical forest succession.</title>
        <authorList>
            <person name="Epihov D.Z."/>
        </authorList>
    </citation>
    <scope>NUCLEOTIDE SEQUENCE [LARGE SCALE GENOMIC DNA]</scope>
    <source>
        <strain evidence="4">Pan2503</strain>
    </source>
</reference>
<dbReference type="Pfam" id="PF00753">
    <property type="entry name" value="Lactamase_B"/>
    <property type="match status" value="1"/>
</dbReference>
<dbReference type="CDD" id="cd16282">
    <property type="entry name" value="metallo-hydrolase-like_MBL-fold"/>
    <property type="match status" value="1"/>
</dbReference>
<keyword evidence="2" id="KW-0732">Signal</keyword>
<dbReference type="InterPro" id="IPR050855">
    <property type="entry name" value="NDM-1-like"/>
</dbReference>
<evidence type="ECO:0000313" key="5">
    <source>
        <dbReference type="Proteomes" id="UP000567293"/>
    </source>
</evidence>
<comment type="similarity">
    <text evidence="1">Belongs to the metallo-beta-lactamase superfamily. Class-B beta-lactamase family.</text>
</comment>
<comment type="caution">
    <text evidence="4">The sequence shown here is derived from an EMBL/GenBank/DDBJ whole genome shotgun (WGS) entry which is preliminary data.</text>
</comment>
<protein>
    <submittedName>
        <fullName evidence="4">MBL fold metallo-hydrolase</fullName>
    </submittedName>
</protein>
<sequence length="326" mass="34951">MRSASSRIALLMAGAAALAAAQSARVPPPAPTGDLDVLPVQGNVYMIAGAGGNITVQIGEMGVLVVDTGLGSMSDKVIAALRKLSNKPLQYIVNTHFHQDHTGGNEAIRKAGVTITGANVTGNLTDARAGAQIIAHENVLDRMSAPTGKQAPTPADSWPTETYTSGQKEVFFNDEPVQVIYQPAAHTDGDSLVFFRHSDVISTGDIFVTTSFPFLDLEHGGSIQGEIDALNRILDLTIPKHDEEGGTYVIPGHGRICDEFDVVEYRDMVTIIRDRVQAAIKKGMTLEQVKEAGYTKDYDVRYDTKTGFGSAASFIEAVYKSLSKKK</sequence>
<dbReference type="GO" id="GO:0017001">
    <property type="term" value="P:antibiotic catabolic process"/>
    <property type="evidence" value="ECO:0007669"/>
    <property type="project" value="UniProtKB-ARBA"/>
</dbReference>
<dbReference type="InterPro" id="IPR001279">
    <property type="entry name" value="Metallo-B-lactamas"/>
</dbReference>
<feature type="chain" id="PRO_5030886053" evidence="2">
    <location>
        <begin position="20"/>
        <end position="326"/>
    </location>
</feature>
<keyword evidence="5" id="KW-1185">Reference proteome</keyword>
<evidence type="ECO:0000313" key="4">
    <source>
        <dbReference type="EMBL" id="MBA0087136.1"/>
    </source>
</evidence>
<dbReference type="GO" id="GO:0016787">
    <property type="term" value="F:hydrolase activity"/>
    <property type="evidence" value="ECO:0007669"/>
    <property type="project" value="UniProtKB-KW"/>
</dbReference>
<dbReference type="EMBL" id="JACDQQ010001847">
    <property type="protein sequence ID" value="MBA0087136.1"/>
    <property type="molecule type" value="Genomic_DNA"/>
</dbReference>
<name>A0A7V8SYN0_9BACT</name>
<gene>
    <name evidence="4" type="ORF">HRJ53_19300</name>
</gene>
<evidence type="ECO:0000259" key="3">
    <source>
        <dbReference type="SMART" id="SM00849"/>
    </source>
</evidence>
<dbReference type="AlphaFoldDB" id="A0A7V8SYN0"/>
<dbReference type="Gene3D" id="3.60.15.10">
    <property type="entry name" value="Ribonuclease Z/Hydroxyacylglutathione hydrolase-like"/>
    <property type="match status" value="1"/>
</dbReference>
<feature type="signal peptide" evidence="2">
    <location>
        <begin position="1"/>
        <end position="19"/>
    </location>
</feature>
<dbReference type="InterPro" id="IPR036866">
    <property type="entry name" value="RibonucZ/Hydroxyglut_hydro"/>
</dbReference>
<proteinExistence type="inferred from homology"/>
<dbReference type="Proteomes" id="UP000567293">
    <property type="component" value="Unassembled WGS sequence"/>
</dbReference>
<evidence type="ECO:0000256" key="2">
    <source>
        <dbReference type="SAM" id="SignalP"/>
    </source>
</evidence>
<dbReference type="PANTHER" id="PTHR42951:SF4">
    <property type="entry name" value="ACYL-COENZYME A THIOESTERASE MBLAC2"/>
    <property type="match status" value="1"/>
</dbReference>
<dbReference type="PANTHER" id="PTHR42951">
    <property type="entry name" value="METALLO-BETA-LACTAMASE DOMAIN-CONTAINING"/>
    <property type="match status" value="1"/>
</dbReference>
<evidence type="ECO:0000256" key="1">
    <source>
        <dbReference type="ARBA" id="ARBA00005250"/>
    </source>
</evidence>
<organism evidence="4 5">
    <name type="scientific">Candidatus Acidiferrum panamense</name>
    <dbReference type="NCBI Taxonomy" id="2741543"/>
    <lineage>
        <taxon>Bacteria</taxon>
        <taxon>Pseudomonadati</taxon>
        <taxon>Acidobacteriota</taxon>
        <taxon>Terriglobia</taxon>
        <taxon>Candidatus Acidiferrales</taxon>
        <taxon>Candidatus Acidiferrum</taxon>
    </lineage>
</organism>
<accession>A0A7V8SYN0</accession>